<dbReference type="PANTHER" id="PTHR10628">
    <property type="entry name" value="SIALIDASE"/>
    <property type="match status" value="1"/>
</dbReference>
<feature type="compositionally biased region" description="Basic and acidic residues" evidence="2">
    <location>
        <begin position="25"/>
        <end position="36"/>
    </location>
</feature>
<dbReference type="SUPFAM" id="SSF49899">
    <property type="entry name" value="Concanavalin A-like lectins/glucanases"/>
    <property type="match status" value="1"/>
</dbReference>
<dbReference type="GO" id="GO:0009313">
    <property type="term" value="P:oligosaccharide catabolic process"/>
    <property type="evidence" value="ECO:0007669"/>
    <property type="project" value="TreeGrafter"/>
</dbReference>
<dbReference type="SUPFAM" id="SSF50939">
    <property type="entry name" value="Sialidases"/>
    <property type="match status" value="1"/>
</dbReference>
<dbReference type="GO" id="GO:0006689">
    <property type="term" value="P:ganglioside catabolic process"/>
    <property type="evidence" value="ECO:0007669"/>
    <property type="project" value="TreeGrafter"/>
</dbReference>
<feature type="domain" description="Trans-sialidase C-terminal" evidence="4">
    <location>
        <begin position="485"/>
        <end position="682"/>
    </location>
</feature>
<dbReference type="VEuPathDB" id="TriTrypDB:TCSYLVIO_006971"/>
<dbReference type="InterPro" id="IPR036278">
    <property type="entry name" value="Sialidase_sf"/>
</dbReference>
<dbReference type="VEuPathDB" id="TriTrypDB:TcCLB.503955.40"/>
<dbReference type="AlphaFoldDB" id="A0A2V2X2Q2"/>
<sequence length="717" mass="78217">MLSRVAAVKAPRTHNRRRVTGSSGRRREGRESEPQRPKMSRHVFTSAVLLLLFFVMMCSGSGAAHAVESNLRDAQMPQWVDIFVSGKTRVLAKDGTEVGVKDSFGVASPVIAGGVMAVATTGGFLRDPVIYLYQTDILAEYFNPAWDWSFLAAKVSKDTWRAYTVFHTANETELVGVARLPATIGKGNKVFLLVGSYEQKYDGATKKWTTDGKDIKLIVGDAKPSTDRRESGTIIWGDPTSLLQQLTPQTQTELKNLEPSGGAGVLMENGTLVFSLSGPNEKGERSNRITYSTDEGKTWVFPAGTPPAHCVGISITEWDKGQILMVAECAGGRKVYESLDMGRTWTEAVGTLPGVWINSRSGARWAIDLSVGSLTTATIEGVRVMLYTHKRYRTLEKREKALYLCVTDNSRMFYLGPIYVESSLSETVSNTLLYSEDALQIARFTYTGTSKAISLARLTKELETIRSVLSTWKKLDASFSASSTPTVGLVGFLSDAASGDTWLDDYRCVNANVTKAAKVHNGFKFMGPGSKATWLVNSWEENTYYSFVNDDFTIVATVLIHQAPSESTPLLGASLGDTDGTRFIGLSYDANGKWETVFNGTKAVQDSNWVPGKEYQVALTLQGGKKGSVYVDGELVGSSATLPTPETRGNEISHFYIGGAEGGSDSDLTVTNVFLYNRTLSDEEIKMVKKREDSVRGGASRVLPLLLLGLWGIAALY</sequence>
<dbReference type="Gene3D" id="2.120.10.10">
    <property type="match status" value="1"/>
</dbReference>
<reference evidence="5 6" key="1">
    <citation type="journal article" date="2018" name="Microb. Genom.">
        <title>Expanding an expanded genome: long-read sequencing of Trypanosoma cruzi.</title>
        <authorList>
            <person name="Berna L."/>
            <person name="Rodriguez M."/>
            <person name="Chiribao M.L."/>
            <person name="Parodi-Talice A."/>
            <person name="Pita S."/>
            <person name="Rijo G."/>
            <person name="Alvarez-Valin F."/>
            <person name="Robello C."/>
        </authorList>
    </citation>
    <scope>NUCLEOTIDE SEQUENCE [LARGE SCALE GENOMIC DNA]</scope>
    <source>
        <strain evidence="5 6">TCC</strain>
    </source>
</reference>
<name>A0A2V2X2Q2_TRYCR</name>
<proteinExistence type="predicted"/>
<feature type="region of interest" description="Disordered" evidence="2">
    <location>
        <begin position="1"/>
        <end position="39"/>
    </location>
</feature>
<dbReference type="InterPro" id="IPR008377">
    <property type="entry name" value="Sialidase_trypan"/>
</dbReference>
<comment type="caution">
    <text evidence="5">The sequence shown here is derived from an EMBL/GenBank/DDBJ whole genome shotgun (WGS) entry which is preliminary data.</text>
</comment>
<evidence type="ECO:0000313" key="6">
    <source>
        <dbReference type="Proteomes" id="UP000246078"/>
    </source>
</evidence>
<evidence type="ECO:0000256" key="2">
    <source>
        <dbReference type="SAM" id="MobiDB-lite"/>
    </source>
</evidence>
<dbReference type="Pfam" id="PF22925">
    <property type="entry name" value="TS_C"/>
    <property type="match status" value="1"/>
</dbReference>
<dbReference type="VEuPathDB" id="TriTrypDB:C4B63_31g119"/>
<dbReference type="GO" id="GO:0016020">
    <property type="term" value="C:membrane"/>
    <property type="evidence" value="ECO:0007669"/>
    <property type="project" value="TreeGrafter"/>
</dbReference>
<evidence type="ECO:0000259" key="4">
    <source>
        <dbReference type="Pfam" id="PF22925"/>
    </source>
</evidence>
<dbReference type="InterPro" id="IPR011040">
    <property type="entry name" value="Sialidase"/>
</dbReference>
<dbReference type="SMR" id="A0A2V2X2Q2"/>
<dbReference type="InterPro" id="IPR021287">
    <property type="entry name" value="Trans-sialidase_CS"/>
</dbReference>
<dbReference type="VEuPathDB" id="TriTrypDB:TcYC6_0130280"/>
<dbReference type="GO" id="GO:0004308">
    <property type="term" value="F:exo-alpha-sialidase activity"/>
    <property type="evidence" value="ECO:0007669"/>
    <property type="project" value="InterPro"/>
</dbReference>
<dbReference type="VEuPathDB" id="TriTrypDB:Tc_MARK_8920"/>
<evidence type="ECO:0000256" key="1">
    <source>
        <dbReference type="ARBA" id="ARBA00022737"/>
    </source>
</evidence>
<dbReference type="OMA" id="VWINSRS"/>
<accession>A0A2V2X2Q2</accession>
<evidence type="ECO:0000259" key="3">
    <source>
        <dbReference type="Pfam" id="PF13859"/>
    </source>
</evidence>
<dbReference type="PANTHER" id="PTHR10628:SF30">
    <property type="entry name" value="EXO-ALPHA-SIALIDASE"/>
    <property type="match status" value="1"/>
</dbReference>
<dbReference type="Pfam" id="PF11052">
    <property type="entry name" value="Tr-sialidase_C"/>
    <property type="match status" value="1"/>
</dbReference>
<dbReference type="Proteomes" id="UP000246078">
    <property type="component" value="Unassembled WGS sequence"/>
</dbReference>
<dbReference type="VEuPathDB" id="TriTrypDB:BCY84_21982"/>
<dbReference type="InterPro" id="IPR013320">
    <property type="entry name" value="ConA-like_dom_sf"/>
</dbReference>
<gene>
    <name evidence="5" type="ORF">C3747_31g206</name>
</gene>
<dbReference type="GO" id="GO:0005737">
    <property type="term" value="C:cytoplasm"/>
    <property type="evidence" value="ECO:0007669"/>
    <property type="project" value="TreeGrafter"/>
</dbReference>
<dbReference type="VEuPathDB" id="TriTrypDB:C3747_31g206"/>
<dbReference type="VEuPathDB" id="TriTrypDB:TcCL_ESM00808"/>
<dbReference type="Gene3D" id="2.60.120.200">
    <property type="match status" value="1"/>
</dbReference>
<feature type="domain" description="Sialidase" evidence="3">
    <location>
        <begin position="156"/>
        <end position="437"/>
    </location>
</feature>
<dbReference type="VEuPathDB" id="TriTrypDB:TcBrA4_0142630"/>
<evidence type="ECO:0000313" key="5">
    <source>
        <dbReference type="EMBL" id="PWV15140.1"/>
    </source>
</evidence>
<dbReference type="Pfam" id="PF13859">
    <property type="entry name" value="BNR_3"/>
    <property type="match status" value="1"/>
</dbReference>
<dbReference type="VEuPathDB" id="TriTrypDB:TcG_07029"/>
<dbReference type="VEuPathDB" id="TriTrypDB:TCDM_09714"/>
<keyword evidence="1" id="KW-0677">Repeat</keyword>
<dbReference type="VEuPathDB" id="TriTrypDB:TcCLB.507063.70"/>
<dbReference type="EMBL" id="PRFC01000031">
    <property type="protein sequence ID" value="PWV15140.1"/>
    <property type="molecule type" value="Genomic_DNA"/>
</dbReference>
<dbReference type="VEuPathDB" id="TriTrypDB:ECC02_000809"/>
<dbReference type="InterPro" id="IPR026856">
    <property type="entry name" value="Sialidase_fam"/>
</dbReference>
<protein>
    <submittedName>
        <fullName evidence="5">Putative trans-sialidase, Group II</fullName>
    </submittedName>
</protein>
<dbReference type="PRINTS" id="PR01803">
    <property type="entry name" value="TCSIALIDASE"/>
</dbReference>
<dbReference type="CDD" id="cd15482">
    <property type="entry name" value="Sialidase_non-viral"/>
    <property type="match status" value="1"/>
</dbReference>
<organism evidence="5 6">
    <name type="scientific">Trypanosoma cruzi</name>
    <dbReference type="NCBI Taxonomy" id="5693"/>
    <lineage>
        <taxon>Eukaryota</taxon>
        <taxon>Discoba</taxon>
        <taxon>Euglenozoa</taxon>
        <taxon>Kinetoplastea</taxon>
        <taxon>Metakinetoplastina</taxon>
        <taxon>Trypanosomatida</taxon>
        <taxon>Trypanosomatidae</taxon>
        <taxon>Trypanosoma</taxon>
        <taxon>Schizotrypanum</taxon>
    </lineage>
</organism>
<dbReference type="InterPro" id="IPR055239">
    <property type="entry name" value="TS_C"/>
</dbReference>